<comment type="caution">
    <text evidence="1">The sequence shown here is derived from an EMBL/GenBank/DDBJ whole genome shotgun (WGS) entry which is preliminary data.</text>
</comment>
<proteinExistence type="predicted"/>
<reference evidence="1 2" key="1">
    <citation type="submission" date="2019-03" db="EMBL/GenBank/DDBJ databases">
        <title>Freshwater and sediment microbial communities from various areas in North America, analyzing microbe dynamics in response to fracking.</title>
        <authorList>
            <person name="Lamendella R."/>
        </authorList>
    </citation>
    <scope>NUCLEOTIDE SEQUENCE [LARGE SCALE GENOMIC DNA]</scope>
    <source>
        <strain evidence="1 2">6_TX</strain>
    </source>
</reference>
<name>A0A4R8FL29_9GAMM</name>
<protein>
    <submittedName>
        <fullName evidence="1">Uncharacterized protein</fullName>
    </submittedName>
</protein>
<dbReference type="RefSeq" id="WP_134019204.1">
    <property type="nucleotide sequence ID" value="NZ_SOEC01000014.1"/>
</dbReference>
<dbReference type="AlphaFoldDB" id="A0A4R8FL29"/>
<dbReference type="Proteomes" id="UP000294489">
    <property type="component" value="Unassembled WGS sequence"/>
</dbReference>
<sequence>MGRLVNRVGVVIGNALVQDMPAVKAHAERQQRINEAIFVRRLTHGMSEADSRLVCGIRSWLRMTVAAADG</sequence>
<accession>A0A4R8FL29</accession>
<evidence type="ECO:0000313" key="2">
    <source>
        <dbReference type="Proteomes" id="UP000294489"/>
    </source>
</evidence>
<dbReference type="EMBL" id="SOEC01000014">
    <property type="protein sequence ID" value="TDX26990.1"/>
    <property type="molecule type" value="Genomic_DNA"/>
</dbReference>
<organism evidence="1 2">
    <name type="scientific">Modicisalibacter xianhensis</name>
    <dbReference type="NCBI Taxonomy" id="442341"/>
    <lineage>
        <taxon>Bacteria</taxon>
        <taxon>Pseudomonadati</taxon>
        <taxon>Pseudomonadota</taxon>
        <taxon>Gammaproteobacteria</taxon>
        <taxon>Oceanospirillales</taxon>
        <taxon>Halomonadaceae</taxon>
        <taxon>Modicisalibacter</taxon>
    </lineage>
</organism>
<evidence type="ECO:0000313" key="1">
    <source>
        <dbReference type="EMBL" id="TDX26990.1"/>
    </source>
</evidence>
<gene>
    <name evidence="1" type="ORF">DFO67_11474</name>
</gene>